<evidence type="ECO:0000313" key="2">
    <source>
        <dbReference type="EMBL" id="MXR00239.1"/>
    </source>
</evidence>
<name>A0A6B0SBI1_9CETA</name>
<comment type="caution">
    <text evidence="2">The sequence shown here is derived from an EMBL/GenBank/DDBJ whole genome shotgun (WGS) entry which is preliminary data.</text>
</comment>
<dbReference type="AlphaFoldDB" id="A0A6B0SBI1"/>
<dbReference type="Proteomes" id="UP000322234">
    <property type="component" value="Unassembled WGS sequence"/>
</dbReference>
<feature type="region of interest" description="Disordered" evidence="1">
    <location>
        <begin position="1"/>
        <end position="88"/>
    </location>
</feature>
<evidence type="ECO:0000256" key="1">
    <source>
        <dbReference type="SAM" id="MobiDB-lite"/>
    </source>
</evidence>
<proteinExistence type="predicted"/>
<evidence type="ECO:0000313" key="3">
    <source>
        <dbReference type="Proteomes" id="UP000322234"/>
    </source>
</evidence>
<dbReference type="EMBL" id="VBQZ03027502">
    <property type="protein sequence ID" value="MXR00239.1"/>
    <property type="molecule type" value="Genomic_DNA"/>
</dbReference>
<sequence length="118" mass="12405">MEPEEPHPEGVSQETRAEGARGWVPLSQGTKEKVCFLPGGGEKGNGERGPFPAPSPGRKTQVSAPPSLQKLPDSPSEPTDPPLGSGWGVELEAAGGPWWAWHSFTPGSRRAKQGEVAA</sequence>
<gene>
    <name evidence="2" type="ORF">E5288_WYG017465</name>
</gene>
<reference evidence="2" key="1">
    <citation type="submission" date="2019-10" db="EMBL/GenBank/DDBJ databases">
        <title>The sequence and de novo assembly of the wild yak genome.</title>
        <authorList>
            <person name="Liu Y."/>
        </authorList>
    </citation>
    <scope>NUCLEOTIDE SEQUENCE [LARGE SCALE GENOMIC DNA]</scope>
    <source>
        <strain evidence="2">WY2019</strain>
    </source>
</reference>
<accession>A0A6B0SBI1</accession>
<protein>
    <submittedName>
        <fullName evidence="2">Uncharacterized protein</fullName>
    </submittedName>
</protein>
<organism evidence="2 3">
    <name type="scientific">Bos mutus</name>
    <name type="common">wild yak</name>
    <dbReference type="NCBI Taxonomy" id="72004"/>
    <lineage>
        <taxon>Eukaryota</taxon>
        <taxon>Metazoa</taxon>
        <taxon>Chordata</taxon>
        <taxon>Craniata</taxon>
        <taxon>Vertebrata</taxon>
        <taxon>Euteleostomi</taxon>
        <taxon>Mammalia</taxon>
        <taxon>Eutheria</taxon>
        <taxon>Laurasiatheria</taxon>
        <taxon>Artiodactyla</taxon>
        <taxon>Ruminantia</taxon>
        <taxon>Pecora</taxon>
        <taxon>Bovidae</taxon>
        <taxon>Bovinae</taxon>
        <taxon>Bos</taxon>
    </lineage>
</organism>
<keyword evidence="3" id="KW-1185">Reference proteome</keyword>